<dbReference type="EMBL" id="JASGCB010000014">
    <property type="protein sequence ID" value="MDI9260391.1"/>
    <property type="molecule type" value="Genomic_DNA"/>
</dbReference>
<dbReference type="Proteomes" id="UP001529245">
    <property type="component" value="Unassembled WGS sequence"/>
</dbReference>
<dbReference type="RefSeq" id="WP_283203865.1">
    <property type="nucleotide sequence ID" value="NZ_JASGCB010000014.1"/>
</dbReference>
<organism evidence="1 2">
    <name type="scientific">Alicyclobacillus sendaiensis PA2</name>
    <dbReference type="NCBI Taxonomy" id="3029425"/>
    <lineage>
        <taxon>Bacteria</taxon>
        <taxon>Bacillati</taxon>
        <taxon>Bacillota</taxon>
        <taxon>Bacilli</taxon>
        <taxon>Bacillales</taxon>
        <taxon>Alicyclobacillaceae</taxon>
        <taxon>Alicyclobacillus</taxon>
    </lineage>
</organism>
<accession>A0ABT6XZ84</accession>
<name>A0ABT6XZ84_ALISE</name>
<protein>
    <submittedName>
        <fullName evidence="1">DUF6230 family protein</fullName>
    </submittedName>
</protein>
<sequence>MYPEMAMPMEGRTNWKVFAGVMAGGVAGIGALTGMLMNGVVSAAVNLPVPFTVQASSIQGSSFSLAPGQVPNQQQGAAQIQMNGTLQNMQITKTVNTPLGTFQISISAGSGSTPVQATGMTVYASSLGGDTSFPSGLTMDASNGSMGASQLQMNNATLQVPYLSTQSITLPGMSLSIQPVSSSSSSSSSGQ</sequence>
<gene>
    <name evidence="1" type="ORF">QID03_09325</name>
</gene>
<evidence type="ECO:0000313" key="1">
    <source>
        <dbReference type="EMBL" id="MDI9260391.1"/>
    </source>
</evidence>
<proteinExistence type="predicted"/>
<keyword evidence="2" id="KW-1185">Reference proteome</keyword>
<evidence type="ECO:0000313" key="2">
    <source>
        <dbReference type="Proteomes" id="UP001529245"/>
    </source>
</evidence>
<dbReference type="InterPro" id="IPR046198">
    <property type="entry name" value="DUF6230"/>
</dbReference>
<reference evidence="1 2" key="1">
    <citation type="submission" date="2023-04" db="EMBL/GenBank/DDBJ databases">
        <title>A. sendaiensis sub sp. chiapanensis a novel subspecie with specific adaptation in bacterial cell wall isolated from an active volcano.</title>
        <authorList>
            <person name="Alvarez Gutierrez P.E."/>
            <person name="Ortiz Cortes L.Y."/>
        </authorList>
    </citation>
    <scope>NUCLEOTIDE SEQUENCE [LARGE SCALE GENOMIC DNA]</scope>
    <source>
        <strain evidence="1 2">PA2</strain>
    </source>
</reference>
<comment type="caution">
    <text evidence="1">The sequence shown here is derived from an EMBL/GenBank/DDBJ whole genome shotgun (WGS) entry which is preliminary data.</text>
</comment>
<dbReference type="Pfam" id="PF19741">
    <property type="entry name" value="DUF6230"/>
    <property type="match status" value="1"/>
</dbReference>